<gene>
    <name evidence="1" type="ORF">LVISKB_0080</name>
</gene>
<sequence length="121" mass="14273">MRRSSTLQDTELTITDLDEPAQQTALTDFAHFYLRHYRTNDLEIIAQYKVDYAMNDINMYLYANQYFQPQQLATDVLTNKRDLFLAILQTINLPYNTNGSLKDNSWDSWYQQQYAAIDEGK</sequence>
<dbReference type="EMBL" id="AP012167">
    <property type="protein sequence ID" value="BAN05715.1"/>
    <property type="molecule type" value="Genomic_DNA"/>
</dbReference>
<proteinExistence type="predicted"/>
<dbReference type="Proteomes" id="UP000012042">
    <property type="component" value="Chromosome"/>
</dbReference>
<dbReference type="KEGG" id="lbk:LVISKB_0080"/>
<evidence type="ECO:0000313" key="2">
    <source>
        <dbReference type="Proteomes" id="UP000012042"/>
    </source>
</evidence>
<dbReference type="PATRIC" id="fig|1001583.3.peg.77"/>
<dbReference type="HOGENOM" id="CLU_170253_0_0_9"/>
<organism evidence="1 2">
    <name type="scientific">Levilactobacillus brevis KB290</name>
    <dbReference type="NCBI Taxonomy" id="1001583"/>
    <lineage>
        <taxon>Bacteria</taxon>
        <taxon>Bacillati</taxon>
        <taxon>Bacillota</taxon>
        <taxon>Bacilli</taxon>
        <taxon>Lactobacillales</taxon>
        <taxon>Lactobacillaceae</taxon>
        <taxon>Levilactobacillus</taxon>
    </lineage>
</organism>
<reference evidence="1 2" key="1">
    <citation type="journal article" date="2013" name="PLoS ONE">
        <title>Genomic Analysis by Deep Sequencing of the Probiotic Lactobacillus brevis KB290 Harboring Nine Plasmids Reveals Genomic Stability.</title>
        <authorList>
            <person name="Fukao M."/>
            <person name="Oshima K."/>
            <person name="Morita H."/>
            <person name="Toh H."/>
            <person name="Suda W."/>
            <person name="Kim S.W."/>
            <person name="Suzuki S."/>
            <person name="Yakabe T."/>
            <person name="Hattori M."/>
            <person name="Yajima N."/>
        </authorList>
    </citation>
    <scope>NUCLEOTIDE SEQUENCE [LARGE SCALE GENOMIC DNA]</scope>
    <source>
        <strain evidence="1 2">KB290</strain>
    </source>
</reference>
<dbReference type="AlphaFoldDB" id="M5ABF4"/>
<name>M5ABF4_LEVBR</name>
<accession>M5ABF4</accession>
<protein>
    <submittedName>
        <fullName evidence="1">Uncharacterized protein</fullName>
    </submittedName>
</protein>
<evidence type="ECO:0000313" key="1">
    <source>
        <dbReference type="EMBL" id="BAN05715.1"/>
    </source>
</evidence>